<evidence type="ECO:0000313" key="7">
    <source>
        <dbReference type="EMBL" id="KAL2054381.1"/>
    </source>
</evidence>
<dbReference type="EMBL" id="JBHFEH010000016">
    <property type="protein sequence ID" value="KAL2054381.1"/>
    <property type="molecule type" value="Genomic_DNA"/>
</dbReference>
<feature type="domain" description="FYVE-type" evidence="6">
    <location>
        <begin position="202"/>
        <end position="241"/>
    </location>
</feature>
<dbReference type="InterPro" id="IPR017455">
    <property type="entry name" value="Znf_FYVE-rel"/>
</dbReference>
<feature type="region of interest" description="Disordered" evidence="5">
    <location>
        <begin position="1"/>
        <end position="187"/>
    </location>
</feature>
<keyword evidence="8" id="KW-1185">Reference proteome</keyword>
<evidence type="ECO:0000256" key="1">
    <source>
        <dbReference type="ARBA" id="ARBA00022723"/>
    </source>
</evidence>
<feature type="compositionally biased region" description="Low complexity" evidence="5">
    <location>
        <begin position="31"/>
        <end position="49"/>
    </location>
</feature>
<keyword evidence="1" id="KW-0479">Metal-binding</keyword>
<feature type="compositionally biased region" description="Polar residues" evidence="5">
    <location>
        <begin position="64"/>
        <end position="88"/>
    </location>
</feature>
<accession>A0ABR4BBH5</accession>
<dbReference type="CDD" id="cd15760">
    <property type="entry name" value="FYVE_scVPS27p_like"/>
    <property type="match status" value="1"/>
</dbReference>
<evidence type="ECO:0000256" key="3">
    <source>
        <dbReference type="ARBA" id="ARBA00022833"/>
    </source>
</evidence>
<feature type="compositionally biased region" description="Polar residues" evidence="5">
    <location>
        <begin position="1"/>
        <end position="10"/>
    </location>
</feature>
<dbReference type="SMART" id="SM00064">
    <property type="entry name" value="FYVE"/>
    <property type="match status" value="1"/>
</dbReference>
<reference evidence="7 8" key="1">
    <citation type="submission" date="2024-09" db="EMBL/GenBank/DDBJ databases">
        <title>Rethinking Asexuality: The Enigmatic Case of Functional Sexual Genes in Lepraria (Stereocaulaceae).</title>
        <authorList>
            <person name="Doellman M."/>
            <person name="Sun Y."/>
            <person name="Barcenas-Pena A."/>
            <person name="Lumbsch H.T."/>
            <person name="Grewe F."/>
        </authorList>
    </citation>
    <scope>NUCLEOTIDE SEQUENCE [LARGE SCALE GENOMIC DNA]</scope>
    <source>
        <strain evidence="7 8">Grewe 0041</strain>
    </source>
</reference>
<dbReference type="PANTHER" id="PTHR47794:SF1">
    <property type="entry name" value="VACUOLAR PROTEIN SORTING-ASSOCIATED PROTEIN 27"/>
    <property type="match status" value="1"/>
</dbReference>
<dbReference type="PANTHER" id="PTHR47794">
    <property type="entry name" value="VACUOLAR PROTEIN SORTING-ASSOCIATED PROTEIN 27"/>
    <property type="match status" value="1"/>
</dbReference>
<dbReference type="PROSITE" id="PS50178">
    <property type="entry name" value="ZF_FYVE"/>
    <property type="match status" value="1"/>
</dbReference>
<dbReference type="InterPro" id="IPR000306">
    <property type="entry name" value="Znf_FYVE"/>
</dbReference>
<proteinExistence type="predicted"/>
<feature type="compositionally biased region" description="Polar residues" evidence="5">
    <location>
        <begin position="16"/>
        <end position="30"/>
    </location>
</feature>
<evidence type="ECO:0000256" key="4">
    <source>
        <dbReference type="PROSITE-ProRule" id="PRU00091"/>
    </source>
</evidence>
<keyword evidence="2 4" id="KW-0863">Zinc-finger</keyword>
<dbReference type="InterPro" id="IPR011011">
    <property type="entry name" value="Znf_FYVE_PHD"/>
</dbReference>
<dbReference type="SUPFAM" id="SSF57903">
    <property type="entry name" value="FYVE/PHD zinc finger"/>
    <property type="match status" value="1"/>
</dbReference>
<dbReference type="Pfam" id="PF01363">
    <property type="entry name" value="FYVE"/>
    <property type="match status" value="1"/>
</dbReference>
<dbReference type="Proteomes" id="UP001590951">
    <property type="component" value="Unassembled WGS sequence"/>
</dbReference>
<evidence type="ECO:0000313" key="8">
    <source>
        <dbReference type="Proteomes" id="UP001590951"/>
    </source>
</evidence>
<protein>
    <recommendedName>
        <fullName evidence="6">FYVE-type domain-containing protein</fullName>
    </recommendedName>
</protein>
<evidence type="ECO:0000259" key="6">
    <source>
        <dbReference type="PROSITE" id="PS50178"/>
    </source>
</evidence>
<name>A0ABR4BBH5_9LECA</name>
<feature type="compositionally biased region" description="Low complexity" evidence="5">
    <location>
        <begin position="146"/>
        <end position="158"/>
    </location>
</feature>
<keyword evidence="3" id="KW-0862">Zinc</keyword>
<organism evidence="7 8">
    <name type="scientific">Lepraria finkii</name>
    <dbReference type="NCBI Taxonomy" id="1340010"/>
    <lineage>
        <taxon>Eukaryota</taxon>
        <taxon>Fungi</taxon>
        <taxon>Dikarya</taxon>
        <taxon>Ascomycota</taxon>
        <taxon>Pezizomycotina</taxon>
        <taxon>Lecanoromycetes</taxon>
        <taxon>OSLEUM clade</taxon>
        <taxon>Lecanoromycetidae</taxon>
        <taxon>Lecanorales</taxon>
        <taxon>Lecanorineae</taxon>
        <taxon>Stereocaulaceae</taxon>
        <taxon>Lepraria</taxon>
    </lineage>
</organism>
<dbReference type="InterPro" id="IPR013083">
    <property type="entry name" value="Znf_RING/FYVE/PHD"/>
</dbReference>
<gene>
    <name evidence="7" type="ORF">ABVK25_005522</name>
</gene>
<evidence type="ECO:0000256" key="5">
    <source>
        <dbReference type="SAM" id="MobiDB-lite"/>
    </source>
</evidence>
<dbReference type="Gene3D" id="3.30.40.10">
    <property type="entry name" value="Zinc/RING finger domain, C3HC4 (zinc finger)"/>
    <property type="match status" value="1"/>
</dbReference>
<comment type="caution">
    <text evidence="7">The sequence shown here is derived from an EMBL/GenBank/DDBJ whole genome shotgun (WGS) entry which is preliminary data.</text>
</comment>
<sequence>MATALPTSFSAARPSQAYTPPNSQPHQQFTPQYSPNCPQQYPQQPQQLPQQPPQQYPSGLPVMDSSSQTPQTPANLSPASPSQPSTLPNLPLANRQLRPPKSPMYVPAALRPTERPSRPSPLTPPRSVHGSTDSLENVENRPTIKQSTTSSSALQSALGKLSEDELSHPPISTADLPKVTDPPTHKHWKQDANATICDAPVCQKNFSLFERRHHCRHCGNVFCGEHSGWTIPLDQNAAFHP</sequence>
<evidence type="ECO:0000256" key="2">
    <source>
        <dbReference type="ARBA" id="ARBA00022771"/>
    </source>
</evidence>